<accession>A0A4P8INX3</accession>
<keyword evidence="8 9" id="KW-0472">Membrane</keyword>
<dbReference type="InterPro" id="IPR050303">
    <property type="entry name" value="GatZ_KbaZ_carbometab"/>
</dbReference>
<keyword evidence="3" id="KW-1003">Cell membrane</keyword>
<feature type="transmembrane region" description="Helical" evidence="9">
    <location>
        <begin position="140"/>
        <end position="163"/>
    </location>
</feature>
<keyword evidence="7 9" id="KW-1133">Transmembrane helix</keyword>
<dbReference type="Pfam" id="PF03609">
    <property type="entry name" value="EII-Sor"/>
    <property type="match status" value="1"/>
</dbReference>
<evidence type="ECO:0000313" key="10">
    <source>
        <dbReference type="EMBL" id="QCP36889.1"/>
    </source>
</evidence>
<dbReference type="PANTHER" id="PTHR32502">
    <property type="entry name" value="N-ACETYLGALACTOSAMINE PERMEASE II COMPONENT-RELATED"/>
    <property type="match status" value="1"/>
</dbReference>
<keyword evidence="11" id="KW-1185">Reference proteome</keyword>
<dbReference type="OrthoDB" id="9815089at2"/>
<gene>
    <name evidence="10" type="ORF">AR1Y2_3435</name>
</gene>
<comment type="subcellular location">
    <subcellularLocation>
        <location evidence="1">Cell membrane</location>
        <topology evidence="1">Multi-pass membrane protein</topology>
    </subcellularLocation>
</comment>
<protein>
    <submittedName>
        <fullName evidence="10">PTS system, mannose-specific IIC component</fullName>
    </submittedName>
</protein>
<dbReference type="GO" id="GO:0009401">
    <property type="term" value="P:phosphoenolpyruvate-dependent sugar phosphotransferase system"/>
    <property type="evidence" value="ECO:0007669"/>
    <property type="project" value="UniProtKB-KW"/>
</dbReference>
<dbReference type="AlphaFoldDB" id="A0A4P8INX3"/>
<dbReference type="Proteomes" id="UP000298653">
    <property type="component" value="Chromosome"/>
</dbReference>
<dbReference type="KEGG" id="arf:AR1Y2_3435"/>
<evidence type="ECO:0000256" key="3">
    <source>
        <dbReference type="ARBA" id="ARBA00022475"/>
    </source>
</evidence>
<evidence type="ECO:0000256" key="2">
    <source>
        <dbReference type="ARBA" id="ARBA00022448"/>
    </source>
</evidence>
<keyword evidence="6 9" id="KW-0812">Transmembrane</keyword>
<evidence type="ECO:0000256" key="1">
    <source>
        <dbReference type="ARBA" id="ARBA00004651"/>
    </source>
</evidence>
<dbReference type="RefSeq" id="WP_137330049.1">
    <property type="nucleotide sequence ID" value="NZ_CP040058.1"/>
</dbReference>
<keyword evidence="2" id="KW-0813">Transport</keyword>
<keyword evidence="4" id="KW-0762">Sugar transport</keyword>
<evidence type="ECO:0000256" key="7">
    <source>
        <dbReference type="ARBA" id="ARBA00022989"/>
    </source>
</evidence>
<feature type="transmembrane region" description="Helical" evidence="9">
    <location>
        <begin position="183"/>
        <end position="201"/>
    </location>
</feature>
<sequence length="266" mass="27791">MSTGVQAILLGILGFCTNFEWFLGTCMIQRPIVIGPFVGLIMGDLQAGIIMGATLELAFAGAASIGAYDPPDMVSGTILGVALAIKAGAGPEMALTLGLPVASIVLAISNVTGYPILNFFAHLMDKNIADGNDRAFQRNFILSGFVAWGVTTPIVPIAFYLGSDKITTLMKLVPEFVQTGMEIAGGLLPAMGFALLAQMIMKKSIAPFFFIGYFIVAYSGVSTTGVALFAILILAALFGMSSTGLFGSGRMPAVADETEGGDFDEF</sequence>
<evidence type="ECO:0000256" key="6">
    <source>
        <dbReference type="ARBA" id="ARBA00022692"/>
    </source>
</evidence>
<feature type="transmembrane region" description="Helical" evidence="9">
    <location>
        <begin position="97"/>
        <end position="120"/>
    </location>
</feature>
<feature type="transmembrane region" description="Helical" evidence="9">
    <location>
        <begin position="208"/>
        <end position="238"/>
    </location>
</feature>
<name>A0A4P8INX3_9FIRM</name>
<dbReference type="PROSITE" id="PS51106">
    <property type="entry name" value="PTS_EIIC_TYPE_4"/>
    <property type="match status" value="1"/>
</dbReference>
<proteinExistence type="predicted"/>
<reference evidence="10 11" key="1">
    <citation type="submission" date="2019-05" db="EMBL/GenBank/DDBJ databases">
        <title>Complete genome sequencing of Anaerostipes rhamnosivorans.</title>
        <authorList>
            <person name="Bui T.P.N."/>
            <person name="de Vos W.M."/>
        </authorList>
    </citation>
    <scope>NUCLEOTIDE SEQUENCE [LARGE SCALE GENOMIC DNA]</scope>
    <source>
        <strain evidence="10 11">1y2</strain>
    </source>
</reference>
<dbReference type="EMBL" id="CP040058">
    <property type="protein sequence ID" value="QCP36889.1"/>
    <property type="molecule type" value="Genomic_DNA"/>
</dbReference>
<evidence type="ECO:0000256" key="4">
    <source>
        <dbReference type="ARBA" id="ARBA00022597"/>
    </source>
</evidence>
<dbReference type="GO" id="GO:0005886">
    <property type="term" value="C:plasma membrane"/>
    <property type="evidence" value="ECO:0007669"/>
    <property type="project" value="UniProtKB-SubCell"/>
</dbReference>
<organism evidence="10 11">
    <name type="scientific">Anaerostipes rhamnosivorans</name>
    <dbReference type="NCBI Taxonomy" id="1229621"/>
    <lineage>
        <taxon>Bacteria</taxon>
        <taxon>Bacillati</taxon>
        <taxon>Bacillota</taxon>
        <taxon>Clostridia</taxon>
        <taxon>Lachnospirales</taxon>
        <taxon>Lachnospiraceae</taxon>
        <taxon>Anaerostipes</taxon>
    </lineage>
</organism>
<dbReference type="InterPro" id="IPR004700">
    <property type="entry name" value="PTS_IIC_man"/>
</dbReference>
<dbReference type="PANTHER" id="PTHR32502:SF8">
    <property type="entry name" value="N-ACETYLGALACTOSAMINE PERMEASE IIC COMPONENT 1"/>
    <property type="match status" value="1"/>
</dbReference>
<evidence type="ECO:0000256" key="8">
    <source>
        <dbReference type="ARBA" id="ARBA00023136"/>
    </source>
</evidence>
<keyword evidence="5" id="KW-0598">Phosphotransferase system</keyword>
<evidence type="ECO:0000256" key="9">
    <source>
        <dbReference type="SAM" id="Phobius"/>
    </source>
</evidence>
<evidence type="ECO:0000256" key="5">
    <source>
        <dbReference type="ARBA" id="ARBA00022683"/>
    </source>
</evidence>
<evidence type="ECO:0000313" key="11">
    <source>
        <dbReference type="Proteomes" id="UP000298653"/>
    </source>
</evidence>
<feature type="transmembrane region" description="Helical" evidence="9">
    <location>
        <begin position="6"/>
        <end position="28"/>
    </location>
</feature>